<proteinExistence type="predicted"/>
<keyword evidence="3" id="KW-1185">Reference proteome</keyword>
<dbReference type="Gene3D" id="1.10.10.10">
    <property type="entry name" value="Winged helix-like DNA-binding domain superfamily/Winged helix DNA-binding domain"/>
    <property type="match status" value="1"/>
</dbReference>
<dbReference type="STRING" id="394193.SAMN04489732_101466"/>
<dbReference type="OrthoDB" id="5524782at2"/>
<dbReference type="SUPFAM" id="SSF46955">
    <property type="entry name" value="Putative DNA-binding domain"/>
    <property type="match status" value="1"/>
</dbReference>
<accession>A0A1H8QT19</accession>
<dbReference type="EMBL" id="FOEF01000001">
    <property type="protein sequence ID" value="SEO56994.1"/>
    <property type="molecule type" value="Genomic_DNA"/>
</dbReference>
<protein>
    <submittedName>
        <fullName evidence="2">Helix-turn-helix domain-containing protein</fullName>
    </submittedName>
</protein>
<reference evidence="2 3" key="1">
    <citation type="submission" date="2016-10" db="EMBL/GenBank/DDBJ databases">
        <authorList>
            <person name="de Groot N.N."/>
        </authorList>
    </citation>
    <scope>NUCLEOTIDE SEQUENCE [LARGE SCALE GENOMIC DNA]</scope>
    <source>
        <strain evidence="2 3">DSM 44993</strain>
    </source>
</reference>
<dbReference type="Proteomes" id="UP000198582">
    <property type="component" value="Unassembled WGS sequence"/>
</dbReference>
<dbReference type="RefSeq" id="WP_091611697.1">
    <property type="nucleotide sequence ID" value="NZ_FOEF01000001.1"/>
</dbReference>
<evidence type="ECO:0000313" key="3">
    <source>
        <dbReference type="Proteomes" id="UP000198582"/>
    </source>
</evidence>
<name>A0A1H8QT19_9PSEU</name>
<feature type="domain" description="Helix-turn-helix" evidence="1">
    <location>
        <begin position="17"/>
        <end position="63"/>
    </location>
</feature>
<dbReference type="InterPro" id="IPR041657">
    <property type="entry name" value="HTH_17"/>
</dbReference>
<evidence type="ECO:0000259" key="1">
    <source>
        <dbReference type="Pfam" id="PF12728"/>
    </source>
</evidence>
<evidence type="ECO:0000313" key="2">
    <source>
        <dbReference type="EMBL" id="SEO56994.1"/>
    </source>
</evidence>
<sequence length="71" mass="8312">MSRNPRVRLVSVEGLWTPDELSVYLDIPEKTLRDWRLKNYGPPWHRLGKHVRYDPAAVRTWLDGPETMPAA</sequence>
<organism evidence="2 3">
    <name type="scientific">Amycolatopsis saalfeldensis</name>
    <dbReference type="NCBI Taxonomy" id="394193"/>
    <lineage>
        <taxon>Bacteria</taxon>
        <taxon>Bacillati</taxon>
        <taxon>Actinomycetota</taxon>
        <taxon>Actinomycetes</taxon>
        <taxon>Pseudonocardiales</taxon>
        <taxon>Pseudonocardiaceae</taxon>
        <taxon>Amycolatopsis</taxon>
    </lineage>
</organism>
<dbReference type="InterPro" id="IPR036388">
    <property type="entry name" value="WH-like_DNA-bd_sf"/>
</dbReference>
<gene>
    <name evidence="2" type="ORF">SAMN04489732_101466</name>
</gene>
<dbReference type="Pfam" id="PF12728">
    <property type="entry name" value="HTH_17"/>
    <property type="match status" value="1"/>
</dbReference>
<dbReference type="AlphaFoldDB" id="A0A1H8QT19"/>
<dbReference type="InterPro" id="IPR009061">
    <property type="entry name" value="DNA-bd_dom_put_sf"/>
</dbReference>